<dbReference type="GeneID" id="36288869"/>
<sequence>MVKYIIAKYNADKSKVFMTGRSSGSMMTNVMAAAYPEIFVAGAQGKIIKTGAEWAAIARDMYPGYTGAYPRMQFWHGTVHGILNYQNLHQEVKQWTTVWGVADVQPVTSTDSPEAGYTRVNYGDKVESVSADNIGHDIPVNEEESLKRFGI</sequence>
<evidence type="ECO:0000256" key="2">
    <source>
        <dbReference type="ARBA" id="ARBA00022801"/>
    </source>
</evidence>
<dbReference type="OrthoDB" id="2425929at2759"/>
<evidence type="ECO:0000313" key="3">
    <source>
        <dbReference type="EMBL" id="OAF56976.1"/>
    </source>
</evidence>
<dbReference type="RefSeq" id="XP_024322267.1">
    <property type="nucleotide sequence ID" value="XM_024469419.1"/>
</dbReference>
<keyword evidence="2" id="KW-0378">Hydrolase</keyword>
<proteinExistence type="predicted"/>
<evidence type="ECO:0000256" key="1">
    <source>
        <dbReference type="ARBA" id="ARBA00022729"/>
    </source>
</evidence>
<keyword evidence="1" id="KW-0732">Signal</keyword>
<dbReference type="Gene3D" id="3.40.50.1820">
    <property type="entry name" value="alpha/beta hydrolase"/>
    <property type="match status" value="1"/>
</dbReference>
<dbReference type="GO" id="GO:0016787">
    <property type="term" value="F:hydrolase activity"/>
    <property type="evidence" value="ECO:0007669"/>
    <property type="project" value="UniProtKB-KW"/>
</dbReference>
<dbReference type="SUPFAM" id="SSF53474">
    <property type="entry name" value="alpha/beta-Hydrolases"/>
    <property type="match status" value="1"/>
</dbReference>
<dbReference type="eggNOG" id="ENOG502QTDU">
    <property type="taxonomic scope" value="Eukaryota"/>
</dbReference>
<gene>
    <name evidence="3" type="ORF">VC83_05805</name>
</gene>
<name>A0A177A468_9PEZI</name>
<organism evidence="3">
    <name type="scientific">Pseudogymnoascus destructans</name>
    <dbReference type="NCBI Taxonomy" id="655981"/>
    <lineage>
        <taxon>Eukaryota</taxon>
        <taxon>Fungi</taxon>
        <taxon>Dikarya</taxon>
        <taxon>Ascomycota</taxon>
        <taxon>Pezizomycotina</taxon>
        <taxon>Leotiomycetes</taxon>
        <taxon>Thelebolales</taxon>
        <taxon>Thelebolaceae</taxon>
        <taxon>Pseudogymnoascus</taxon>
    </lineage>
</organism>
<dbReference type="InterPro" id="IPR050955">
    <property type="entry name" value="Plant_Biomass_Hydrol_Est"/>
</dbReference>
<reference evidence="3" key="1">
    <citation type="submission" date="2016-03" db="EMBL/GenBank/DDBJ databases">
        <title>Updated assembly of Pseudogymnoascus destructans, the fungus causing white-nose syndrome of bats.</title>
        <authorList>
            <person name="Palmer J.M."/>
            <person name="Drees K.P."/>
            <person name="Foster J.T."/>
            <person name="Lindner D.L."/>
        </authorList>
    </citation>
    <scope>NUCLEOTIDE SEQUENCE [LARGE SCALE GENOMIC DNA]</scope>
    <source>
        <strain evidence="3">20631-21</strain>
    </source>
</reference>
<dbReference type="PANTHER" id="PTHR43037:SF5">
    <property type="entry name" value="FERULOYL ESTERASE"/>
    <property type="match status" value="1"/>
</dbReference>
<evidence type="ECO:0008006" key="4">
    <source>
        <dbReference type="Google" id="ProtNLM"/>
    </source>
</evidence>
<dbReference type="PANTHER" id="PTHR43037">
    <property type="entry name" value="UNNAMED PRODUCT-RELATED"/>
    <property type="match status" value="1"/>
</dbReference>
<dbReference type="EMBL" id="KV441401">
    <property type="protein sequence ID" value="OAF56976.1"/>
    <property type="molecule type" value="Genomic_DNA"/>
</dbReference>
<accession>A0A177A468</accession>
<protein>
    <recommendedName>
        <fullName evidence="4">Carboxylic ester hydrolase</fullName>
    </recommendedName>
</protein>
<dbReference type="Proteomes" id="UP000077154">
    <property type="component" value="Unassembled WGS sequence"/>
</dbReference>
<dbReference type="AlphaFoldDB" id="A0A177A468"/>
<dbReference type="VEuPathDB" id="FungiDB:GMDG_06364"/>
<dbReference type="InterPro" id="IPR029058">
    <property type="entry name" value="AB_hydrolase_fold"/>
</dbReference>